<evidence type="ECO:0000313" key="3">
    <source>
        <dbReference type="Proteomes" id="UP001420932"/>
    </source>
</evidence>
<reference evidence="2 3" key="1">
    <citation type="submission" date="2024-01" db="EMBL/GenBank/DDBJ databases">
        <title>Genome assemblies of Stephania.</title>
        <authorList>
            <person name="Yang L."/>
        </authorList>
    </citation>
    <scope>NUCLEOTIDE SEQUENCE [LARGE SCALE GENOMIC DNA]</scope>
    <source>
        <strain evidence="2">YNDBR</strain>
        <tissue evidence="2">Leaf</tissue>
    </source>
</reference>
<gene>
    <name evidence="2" type="ORF">Syun_026334</name>
</gene>
<feature type="region of interest" description="Disordered" evidence="1">
    <location>
        <begin position="1"/>
        <end position="28"/>
    </location>
</feature>
<evidence type="ECO:0000256" key="1">
    <source>
        <dbReference type="SAM" id="MobiDB-lite"/>
    </source>
</evidence>
<feature type="compositionally biased region" description="Basic and acidic residues" evidence="1">
    <location>
        <begin position="78"/>
        <end position="88"/>
    </location>
</feature>
<protein>
    <submittedName>
        <fullName evidence="2">Uncharacterized protein</fullName>
    </submittedName>
</protein>
<keyword evidence="3" id="KW-1185">Reference proteome</keyword>
<evidence type="ECO:0000313" key="2">
    <source>
        <dbReference type="EMBL" id="KAK9099289.1"/>
    </source>
</evidence>
<dbReference type="Proteomes" id="UP001420932">
    <property type="component" value="Unassembled WGS sequence"/>
</dbReference>
<sequence length="112" mass="13178">MRDDREAVRDDREAAELNRRLEEMSTQSPNTLIHEDAVYLEVVPKIKGRVYGLGSQGYHRIISSREASSSQGPTYGPHELEELQRDHQRPQETLLNERMELKEQMQRDKMER</sequence>
<feature type="compositionally biased region" description="Basic and acidic residues" evidence="1">
    <location>
        <begin position="1"/>
        <end position="23"/>
    </location>
</feature>
<proteinExistence type="predicted"/>
<dbReference type="AlphaFoldDB" id="A0AAP0ETS4"/>
<name>A0AAP0ETS4_9MAGN</name>
<dbReference type="EMBL" id="JBBNAF010000011">
    <property type="protein sequence ID" value="KAK9099289.1"/>
    <property type="molecule type" value="Genomic_DNA"/>
</dbReference>
<comment type="caution">
    <text evidence="2">The sequence shown here is derived from an EMBL/GenBank/DDBJ whole genome shotgun (WGS) entry which is preliminary data.</text>
</comment>
<accession>A0AAP0ETS4</accession>
<organism evidence="2 3">
    <name type="scientific">Stephania yunnanensis</name>
    <dbReference type="NCBI Taxonomy" id="152371"/>
    <lineage>
        <taxon>Eukaryota</taxon>
        <taxon>Viridiplantae</taxon>
        <taxon>Streptophyta</taxon>
        <taxon>Embryophyta</taxon>
        <taxon>Tracheophyta</taxon>
        <taxon>Spermatophyta</taxon>
        <taxon>Magnoliopsida</taxon>
        <taxon>Ranunculales</taxon>
        <taxon>Menispermaceae</taxon>
        <taxon>Menispermoideae</taxon>
        <taxon>Cissampelideae</taxon>
        <taxon>Stephania</taxon>
    </lineage>
</organism>
<feature type="region of interest" description="Disordered" evidence="1">
    <location>
        <begin position="64"/>
        <end position="88"/>
    </location>
</feature>